<evidence type="ECO:0000313" key="2">
    <source>
        <dbReference type="EMBL" id="KAJ1181881.1"/>
    </source>
</evidence>
<dbReference type="AlphaFoldDB" id="A0AAV7U050"/>
<proteinExistence type="predicted"/>
<gene>
    <name evidence="2" type="ORF">NDU88_007080</name>
</gene>
<dbReference type="EMBL" id="JANPWB010000006">
    <property type="protein sequence ID" value="KAJ1181881.1"/>
    <property type="molecule type" value="Genomic_DNA"/>
</dbReference>
<feature type="region of interest" description="Disordered" evidence="1">
    <location>
        <begin position="95"/>
        <end position="115"/>
    </location>
</feature>
<reference evidence="2" key="1">
    <citation type="journal article" date="2022" name="bioRxiv">
        <title>Sequencing and chromosome-scale assembly of the giantPleurodeles waltlgenome.</title>
        <authorList>
            <person name="Brown T."/>
            <person name="Elewa A."/>
            <person name="Iarovenko S."/>
            <person name="Subramanian E."/>
            <person name="Araus A.J."/>
            <person name="Petzold A."/>
            <person name="Susuki M."/>
            <person name="Suzuki K.-i.T."/>
            <person name="Hayashi T."/>
            <person name="Toyoda A."/>
            <person name="Oliveira C."/>
            <person name="Osipova E."/>
            <person name="Leigh N.D."/>
            <person name="Simon A."/>
            <person name="Yun M.H."/>
        </authorList>
    </citation>
    <scope>NUCLEOTIDE SEQUENCE</scope>
    <source>
        <strain evidence="2">20211129_DDA</strain>
        <tissue evidence="2">Liver</tissue>
    </source>
</reference>
<protein>
    <submittedName>
        <fullName evidence="2">Uncharacterized protein</fullName>
    </submittedName>
</protein>
<sequence length="152" mass="16683">MKPDAPSEASPKCTIERTAAADWIRAPGKSVLSWAAEFIRLGNLTLSVPSQARRQQKRGSLRRSWNDVTARERKRGVPQLKRLCFQVTRCHQRVPEGPAAPATPTSHTAGLAHQDLTPGSESLQLAQLHAEAENSSCFVTGTVCTDENELRQ</sequence>
<name>A0AAV7U050_PLEWA</name>
<evidence type="ECO:0000313" key="3">
    <source>
        <dbReference type="Proteomes" id="UP001066276"/>
    </source>
</evidence>
<keyword evidence="3" id="KW-1185">Reference proteome</keyword>
<accession>A0AAV7U050</accession>
<organism evidence="2 3">
    <name type="scientific">Pleurodeles waltl</name>
    <name type="common">Iberian ribbed newt</name>
    <dbReference type="NCBI Taxonomy" id="8319"/>
    <lineage>
        <taxon>Eukaryota</taxon>
        <taxon>Metazoa</taxon>
        <taxon>Chordata</taxon>
        <taxon>Craniata</taxon>
        <taxon>Vertebrata</taxon>
        <taxon>Euteleostomi</taxon>
        <taxon>Amphibia</taxon>
        <taxon>Batrachia</taxon>
        <taxon>Caudata</taxon>
        <taxon>Salamandroidea</taxon>
        <taxon>Salamandridae</taxon>
        <taxon>Pleurodelinae</taxon>
        <taxon>Pleurodeles</taxon>
    </lineage>
</organism>
<dbReference type="Proteomes" id="UP001066276">
    <property type="component" value="Chromosome 3_2"/>
</dbReference>
<feature type="compositionally biased region" description="Low complexity" evidence="1">
    <location>
        <begin position="99"/>
        <end position="109"/>
    </location>
</feature>
<comment type="caution">
    <text evidence="2">The sequence shown here is derived from an EMBL/GenBank/DDBJ whole genome shotgun (WGS) entry which is preliminary data.</text>
</comment>
<evidence type="ECO:0000256" key="1">
    <source>
        <dbReference type="SAM" id="MobiDB-lite"/>
    </source>
</evidence>